<keyword evidence="4 12" id="KW-0808">Transferase</keyword>
<evidence type="ECO:0000256" key="5">
    <source>
        <dbReference type="ARBA" id="ARBA00022723"/>
    </source>
</evidence>
<protein>
    <recommendedName>
        <fullName evidence="3 12">Ribokinase</fullName>
        <shortName evidence="12">RK</shortName>
        <ecNumber evidence="2 12">2.7.1.15</ecNumber>
    </recommendedName>
</protein>
<comment type="subcellular location">
    <subcellularLocation>
        <location evidence="12">Cytoplasm</location>
    </subcellularLocation>
</comment>
<comment type="catalytic activity">
    <reaction evidence="12">
        <text>D-ribose + ATP = D-ribose 5-phosphate + ADP + H(+)</text>
        <dbReference type="Rhea" id="RHEA:13697"/>
        <dbReference type="ChEBI" id="CHEBI:15378"/>
        <dbReference type="ChEBI" id="CHEBI:30616"/>
        <dbReference type="ChEBI" id="CHEBI:47013"/>
        <dbReference type="ChEBI" id="CHEBI:78346"/>
        <dbReference type="ChEBI" id="CHEBI:456216"/>
        <dbReference type="EC" id="2.7.1.15"/>
    </reaction>
</comment>
<dbReference type="PROSITE" id="PS00584">
    <property type="entry name" value="PFKB_KINASES_2"/>
    <property type="match status" value="1"/>
</dbReference>
<dbReference type="PANTHER" id="PTHR10584">
    <property type="entry name" value="SUGAR KINASE"/>
    <property type="match status" value="1"/>
</dbReference>
<dbReference type="Gene3D" id="3.40.1190.20">
    <property type="match status" value="1"/>
</dbReference>
<feature type="binding site" evidence="12">
    <location>
        <begin position="248"/>
        <end position="249"/>
    </location>
    <ligand>
        <name>ATP</name>
        <dbReference type="ChEBI" id="CHEBI:30616"/>
    </ligand>
</feature>
<dbReference type="InterPro" id="IPR002173">
    <property type="entry name" value="Carboh/pur_kinase_PfkB_CS"/>
</dbReference>
<feature type="active site" description="Proton acceptor" evidence="12">
    <location>
        <position position="249"/>
    </location>
</feature>
<feature type="binding site" evidence="12">
    <location>
        <position position="245"/>
    </location>
    <ligand>
        <name>K(+)</name>
        <dbReference type="ChEBI" id="CHEBI:29103"/>
    </ligand>
</feature>
<dbReference type="SUPFAM" id="SSF53613">
    <property type="entry name" value="Ribokinase-like"/>
    <property type="match status" value="1"/>
</dbReference>
<dbReference type="UniPathway" id="UPA00916">
    <property type="reaction ID" value="UER00889"/>
</dbReference>
<feature type="binding site" evidence="12">
    <location>
        <begin position="217"/>
        <end position="222"/>
    </location>
    <ligand>
        <name>ATP</name>
        <dbReference type="ChEBI" id="CHEBI:30616"/>
    </ligand>
</feature>
<comment type="pathway">
    <text evidence="12">Carbohydrate metabolism; D-ribose degradation; D-ribose 5-phosphate from beta-D-ribopyranose: step 2/2.</text>
</comment>
<dbReference type="HAMAP" id="MF_01987">
    <property type="entry name" value="Ribokinase"/>
    <property type="match status" value="1"/>
</dbReference>
<keyword evidence="12" id="KW-0963">Cytoplasm</keyword>
<sequence length="301" mass="29824">MKPENVVVLGSINVDIGARVNALPRAGETVAGGELSVRLGGKGANQAVAAARAGATVAMRGAVGTESFGLDPVAALEGYGVDMTGVATLAGASGAALITVDAQGENTIVVSPGANGRMAAAGPSCAGALLLAQLELPPELVRDAFRAHKAAGARTVLNAAPAVDPPEDLFALTDILIVNETELARYAGAEPADPADEDEIERAARGLRRPGQTLIVTLGARGALALAEAGRLRVPARPAEARDTTGAGDCFCGALAARLAEGAPLDVALEFAAAAAAISVTRDGAASGMPDRAEIDGALAG</sequence>
<comment type="activity regulation">
    <text evidence="12">Activated by a monovalent cation that binds near, but not in, the active site. The most likely occupant of the site in vivo is potassium. Ion binding induces a conformational change that may alter substrate affinity.</text>
</comment>
<name>A0A7L5BV01_9RHOB</name>
<dbReference type="EMBL" id="CP049056">
    <property type="protein sequence ID" value="QIE56140.1"/>
    <property type="molecule type" value="Genomic_DNA"/>
</dbReference>
<comment type="similarity">
    <text evidence="12">Belongs to the carbohydrate kinase PfkB family. Ribokinase subfamily.</text>
</comment>
<feature type="binding site" evidence="12">
    <location>
        <position position="284"/>
    </location>
    <ligand>
        <name>K(+)</name>
        <dbReference type="ChEBI" id="CHEBI:29103"/>
    </ligand>
</feature>
<dbReference type="InterPro" id="IPR029056">
    <property type="entry name" value="Ribokinase-like"/>
</dbReference>
<dbReference type="GO" id="GO:0046872">
    <property type="term" value="F:metal ion binding"/>
    <property type="evidence" value="ECO:0007669"/>
    <property type="project" value="UniProtKB-KW"/>
</dbReference>
<feature type="binding site" evidence="12">
    <location>
        <position position="282"/>
    </location>
    <ligand>
        <name>K(+)</name>
        <dbReference type="ChEBI" id="CHEBI:29103"/>
    </ligand>
</feature>
<dbReference type="GO" id="GO:0004747">
    <property type="term" value="F:ribokinase activity"/>
    <property type="evidence" value="ECO:0007669"/>
    <property type="project" value="UniProtKB-UniRule"/>
</dbReference>
<feature type="binding site" evidence="12">
    <location>
        <begin position="13"/>
        <end position="15"/>
    </location>
    <ligand>
        <name>substrate</name>
    </ligand>
</feature>
<evidence type="ECO:0000256" key="9">
    <source>
        <dbReference type="ARBA" id="ARBA00022842"/>
    </source>
</evidence>
<proteinExistence type="inferred from homology"/>
<dbReference type="CDD" id="cd01174">
    <property type="entry name" value="ribokinase"/>
    <property type="match status" value="1"/>
</dbReference>
<feature type="binding site" evidence="12">
    <location>
        <position position="243"/>
    </location>
    <ligand>
        <name>K(+)</name>
        <dbReference type="ChEBI" id="CHEBI:29103"/>
    </ligand>
</feature>
<comment type="caution">
    <text evidence="12">Lacks conserved residue(s) required for the propagation of feature annotation.</text>
</comment>
<feature type="binding site" evidence="12">
    <location>
        <position position="179"/>
    </location>
    <ligand>
        <name>ATP</name>
        <dbReference type="ChEBI" id="CHEBI:30616"/>
    </ligand>
</feature>
<evidence type="ECO:0000256" key="11">
    <source>
        <dbReference type="ARBA" id="ARBA00023277"/>
    </source>
</evidence>
<evidence type="ECO:0000256" key="2">
    <source>
        <dbReference type="ARBA" id="ARBA00012035"/>
    </source>
</evidence>
<dbReference type="RefSeq" id="WP_165098975.1">
    <property type="nucleotide sequence ID" value="NZ_CP049056.1"/>
</dbReference>
<comment type="cofactor">
    <cofactor evidence="12">
        <name>Mg(2+)</name>
        <dbReference type="ChEBI" id="CHEBI:18420"/>
    </cofactor>
    <text evidence="12">Requires a divalent cation, most likely magnesium in vivo, as an electrophilic catalyst to aid phosphoryl group transfer. It is the chelate of the metal and the nucleotide that is the actual substrate.</text>
</comment>
<evidence type="ECO:0000256" key="6">
    <source>
        <dbReference type="ARBA" id="ARBA00022741"/>
    </source>
</evidence>
<dbReference type="GO" id="GO:0005829">
    <property type="term" value="C:cytosol"/>
    <property type="evidence" value="ECO:0007669"/>
    <property type="project" value="TreeGrafter"/>
</dbReference>
<keyword evidence="7 12" id="KW-0418">Kinase</keyword>
<feature type="binding site" evidence="12">
    <location>
        <position position="135"/>
    </location>
    <ligand>
        <name>substrate</name>
    </ligand>
</feature>
<dbReference type="GO" id="GO:0005524">
    <property type="term" value="F:ATP binding"/>
    <property type="evidence" value="ECO:0007669"/>
    <property type="project" value="UniProtKB-UniRule"/>
</dbReference>
<keyword evidence="8 12" id="KW-0067">ATP-binding</keyword>
<evidence type="ECO:0000256" key="8">
    <source>
        <dbReference type="ARBA" id="ARBA00022840"/>
    </source>
</evidence>
<keyword evidence="11 12" id="KW-0119">Carbohydrate metabolism</keyword>
<feature type="binding site" evidence="12">
    <location>
        <position position="249"/>
    </location>
    <ligand>
        <name>substrate</name>
    </ligand>
</feature>
<reference evidence="14 15" key="1">
    <citation type="submission" date="2020-02" db="EMBL/GenBank/DDBJ databases">
        <title>complete genome sequence of Rhodobacteraceae bacterium.</title>
        <authorList>
            <person name="Park J."/>
            <person name="Kim Y.-S."/>
            <person name="Kim K.-H."/>
        </authorList>
    </citation>
    <scope>NUCLEOTIDE SEQUENCE [LARGE SCALE GENOMIC DNA]</scope>
    <source>
        <strain evidence="14 15">RR4-56</strain>
    </source>
</reference>
<dbReference type="PRINTS" id="PR00990">
    <property type="entry name" value="RIBOKINASE"/>
</dbReference>
<evidence type="ECO:0000256" key="7">
    <source>
        <dbReference type="ARBA" id="ARBA00022777"/>
    </source>
</evidence>
<evidence type="ECO:0000259" key="13">
    <source>
        <dbReference type="Pfam" id="PF00294"/>
    </source>
</evidence>
<keyword evidence="5 12" id="KW-0479">Metal-binding</keyword>
<evidence type="ECO:0000256" key="1">
    <source>
        <dbReference type="ARBA" id="ARBA00005380"/>
    </source>
</evidence>
<evidence type="ECO:0000313" key="14">
    <source>
        <dbReference type="EMBL" id="QIE56140.1"/>
    </source>
</evidence>
<dbReference type="EC" id="2.7.1.15" evidence="2 12"/>
<feature type="binding site" evidence="12">
    <location>
        <begin position="41"/>
        <end position="45"/>
    </location>
    <ligand>
        <name>substrate</name>
    </ligand>
</feature>
<comment type="subunit">
    <text evidence="12">Homodimer.</text>
</comment>
<comment type="function">
    <text evidence="12">Catalyzes the phosphorylation of ribose at O-5 in a reaction requiring ATP and magnesium. The resulting D-ribose-5-phosphate can then be used either for sythesis of nucleotides, histidine, and tryptophan, or as a component of the pentose phosphate pathway.</text>
</comment>
<dbReference type="AlphaFoldDB" id="A0A7L5BV01"/>
<dbReference type="GO" id="GO:0019303">
    <property type="term" value="P:D-ribose catabolic process"/>
    <property type="evidence" value="ECO:0007669"/>
    <property type="project" value="UniProtKB-UniRule"/>
</dbReference>
<dbReference type="PANTHER" id="PTHR10584:SF166">
    <property type="entry name" value="RIBOKINASE"/>
    <property type="match status" value="1"/>
</dbReference>
<dbReference type="Pfam" id="PF00294">
    <property type="entry name" value="PfkB"/>
    <property type="match status" value="1"/>
</dbReference>
<feature type="binding site" evidence="12">
    <location>
        <position position="279"/>
    </location>
    <ligand>
        <name>K(+)</name>
        <dbReference type="ChEBI" id="CHEBI:29103"/>
    </ligand>
</feature>
<keyword evidence="15" id="KW-1185">Reference proteome</keyword>
<keyword evidence="6 12" id="KW-0547">Nucleotide-binding</keyword>
<gene>
    <name evidence="12" type="primary">rbsK</name>
    <name evidence="14" type="ORF">G5B40_12125</name>
</gene>
<evidence type="ECO:0000313" key="15">
    <source>
        <dbReference type="Proteomes" id="UP000503336"/>
    </source>
</evidence>
<evidence type="ECO:0000256" key="10">
    <source>
        <dbReference type="ARBA" id="ARBA00022958"/>
    </source>
</evidence>
<dbReference type="Proteomes" id="UP000503336">
    <property type="component" value="Chromosome"/>
</dbReference>
<keyword evidence="9 12" id="KW-0460">Magnesium</keyword>
<dbReference type="InterPro" id="IPR011877">
    <property type="entry name" value="Ribokinase"/>
</dbReference>
<keyword evidence="10 12" id="KW-0630">Potassium</keyword>
<evidence type="ECO:0000256" key="4">
    <source>
        <dbReference type="ARBA" id="ARBA00022679"/>
    </source>
</evidence>
<dbReference type="KEGG" id="hdh:G5B40_12125"/>
<dbReference type="InterPro" id="IPR011611">
    <property type="entry name" value="PfkB_dom"/>
</dbReference>
<evidence type="ECO:0000256" key="12">
    <source>
        <dbReference type="HAMAP-Rule" id="MF_01987"/>
    </source>
</evidence>
<comment type="similarity">
    <text evidence="1">Belongs to the carbohydrate kinase pfkB family.</text>
</comment>
<accession>A0A7L5BV01</accession>
<evidence type="ECO:0000256" key="3">
    <source>
        <dbReference type="ARBA" id="ARBA00016943"/>
    </source>
</evidence>
<dbReference type="InterPro" id="IPR002139">
    <property type="entry name" value="Ribo/fructo_kinase"/>
</dbReference>
<feature type="domain" description="Carbohydrate kinase PfkB" evidence="13">
    <location>
        <begin position="4"/>
        <end position="291"/>
    </location>
</feature>
<organism evidence="14 15">
    <name type="scientific">Pikeienuella piscinae</name>
    <dbReference type="NCBI Taxonomy" id="2748098"/>
    <lineage>
        <taxon>Bacteria</taxon>
        <taxon>Pseudomonadati</taxon>
        <taxon>Pseudomonadota</taxon>
        <taxon>Alphaproteobacteria</taxon>
        <taxon>Rhodobacterales</taxon>
        <taxon>Paracoccaceae</taxon>
        <taxon>Pikeienuella</taxon>
    </lineage>
</organism>